<dbReference type="GO" id="GO:0047938">
    <property type="term" value="F:glucose-6-phosphate 1-epimerase activity"/>
    <property type="evidence" value="ECO:0007669"/>
    <property type="project" value="UniProtKB-UniRule"/>
</dbReference>
<feature type="active site" evidence="5">
    <location>
        <position position="156"/>
    </location>
</feature>
<gene>
    <name evidence="6" type="ORF">FB476_1732</name>
</gene>
<dbReference type="EMBL" id="VFPU01000001">
    <property type="protein sequence ID" value="TQM96839.1"/>
    <property type="molecule type" value="Genomic_DNA"/>
</dbReference>
<dbReference type="PIRSF" id="PIRSF016020">
    <property type="entry name" value="PHexose_mutarotase"/>
    <property type="match status" value="1"/>
</dbReference>
<comment type="caution">
    <text evidence="6">The sequence shown here is derived from an EMBL/GenBank/DDBJ whole genome shotgun (WGS) entry which is preliminary data.</text>
</comment>
<proteinExistence type="inferred from homology"/>
<keyword evidence="7" id="KW-1185">Reference proteome</keyword>
<name>A0A543KP30_9MICO</name>
<dbReference type="OrthoDB" id="9790727at2"/>
<keyword evidence="3 4" id="KW-0413">Isomerase</keyword>
<dbReference type="GO" id="GO:0005975">
    <property type="term" value="P:carbohydrate metabolic process"/>
    <property type="evidence" value="ECO:0007669"/>
    <property type="project" value="InterPro"/>
</dbReference>
<dbReference type="Gene3D" id="2.70.98.10">
    <property type="match status" value="1"/>
</dbReference>
<comment type="similarity">
    <text evidence="2 4">Belongs to the glucose-6-phosphate 1-epimerase family.</text>
</comment>
<accession>A0A543KP30</accession>
<evidence type="ECO:0000313" key="6">
    <source>
        <dbReference type="EMBL" id="TQM96839.1"/>
    </source>
</evidence>
<sequence length="288" mass="31411">MSETAPTLVPHVHESDRSRLVAYDHGAHLVEWTVDGRRVVWVSDEAVLDGSAPIRGGVPICFPWFAGGPQDDLTPSHGVVRTATWRPTETDGAEVWAWELDSSDVIEAPGAEHLPGPFRARYAVALEQEDGTETLVLRLRLTNTGPDDYRAEAALHTYLAVDDVRQVRVLGLEGAGYLDKVTGEHEVQDGPVTMEGETDRVYERSGPVTLADADGRALLELRPGGAAQTVVWNPWADQAVRLADLGDEEWTRFVCVETVARGERALTLRAGDTTEVSCRMVPLLSPTA</sequence>
<dbReference type="PANTHER" id="PTHR11122">
    <property type="entry name" value="APOSPORY-ASSOCIATED PROTEIN C-RELATED"/>
    <property type="match status" value="1"/>
</dbReference>
<dbReference type="CDD" id="cd09020">
    <property type="entry name" value="D-hex-6-P-epi_like"/>
    <property type="match status" value="1"/>
</dbReference>
<comment type="catalytic activity">
    <reaction evidence="1">
        <text>alpha-D-glucose 6-phosphate = beta-D-glucose 6-phosphate</text>
        <dbReference type="Rhea" id="RHEA:16249"/>
        <dbReference type="ChEBI" id="CHEBI:58225"/>
        <dbReference type="ChEBI" id="CHEBI:58247"/>
        <dbReference type="EC" id="5.1.3.15"/>
    </reaction>
</comment>
<evidence type="ECO:0000256" key="2">
    <source>
        <dbReference type="ARBA" id="ARBA00005866"/>
    </source>
</evidence>
<dbReference type="PANTHER" id="PTHR11122:SF13">
    <property type="entry name" value="GLUCOSE-6-PHOSPHATE 1-EPIMERASE"/>
    <property type="match status" value="1"/>
</dbReference>
<dbReference type="InterPro" id="IPR011013">
    <property type="entry name" value="Gal_mutarotase_sf_dom"/>
</dbReference>
<dbReference type="GO" id="GO:0005737">
    <property type="term" value="C:cytoplasm"/>
    <property type="evidence" value="ECO:0007669"/>
    <property type="project" value="TreeGrafter"/>
</dbReference>
<dbReference type="Proteomes" id="UP000315133">
    <property type="component" value="Unassembled WGS sequence"/>
</dbReference>
<dbReference type="RefSeq" id="WP_141818402.1">
    <property type="nucleotide sequence ID" value="NZ_BAAAIL010000004.1"/>
</dbReference>
<protein>
    <recommendedName>
        <fullName evidence="4">Putative glucose-6-phosphate 1-epimerase</fullName>
        <ecNumber evidence="4">5.1.3.15</ecNumber>
    </recommendedName>
</protein>
<evidence type="ECO:0000256" key="5">
    <source>
        <dbReference type="PIRSR" id="PIRSR016020-1"/>
    </source>
</evidence>
<dbReference type="InterPro" id="IPR014718">
    <property type="entry name" value="GH-type_carb-bd"/>
</dbReference>
<dbReference type="EC" id="5.1.3.15" evidence="4"/>
<dbReference type="GO" id="GO:0030246">
    <property type="term" value="F:carbohydrate binding"/>
    <property type="evidence" value="ECO:0007669"/>
    <property type="project" value="UniProtKB-UniRule"/>
</dbReference>
<dbReference type="AlphaFoldDB" id="A0A543KP30"/>
<evidence type="ECO:0000256" key="1">
    <source>
        <dbReference type="ARBA" id="ARBA00001096"/>
    </source>
</evidence>
<dbReference type="InterPro" id="IPR025532">
    <property type="entry name" value="G6P_1-epimerase"/>
</dbReference>
<evidence type="ECO:0000313" key="7">
    <source>
        <dbReference type="Proteomes" id="UP000315133"/>
    </source>
</evidence>
<dbReference type="InterPro" id="IPR008183">
    <property type="entry name" value="Aldose_1/G6P_1-epimerase"/>
</dbReference>
<feature type="active site" evidence="5">
    <location>
        <position position="257"/>
    </location>
</feature>
<dbReference type="Pfam" id="PF01263">
    <property type="entry name" value="Aldose_epim"/>
    <property type="match status" value="1"/>
</dbReference>
<reference evidence="6 7" key="1">
    <citation type="submission" date="2019-06" db="EMBL/GenBank/DDBJ databases">
        <title>Sequencing the genomes of 1000 actinobacteria strains.</title>
        <authorList>
            <person name="Klenk H.-P."/>
        </authorList>
    </citation>
    <scope>NUCLEOTIDE SEQUENCE [LARGE SCALE GENOMIC DNA]</scope>
    <source>
        <strain evidence="6 7">DSM 12362</strain>
    </source>
</reference>
<evidence type="ECO:0000256" key="3">
    <source>
        <dbReference type="ARBA" id="ARBA00023235"/>
    </source>
</evidence>
<organism evidence="6 7">
    <name type="scientific">Ornithinimicrobium humiphilum</name>
    <dbReference type="NCBI Taxonomy" id="125288"/>
    <lineage>
        <taxon>Bacteria</taxon>
        <taxon>Bacillati</taxon>
        <taxon>Actinomycetota</taxon>
        <taxon>Actinomycetes</taxon>
        <taxon>Micrococcales</taxon>
        <taxon>Ornithinimicrobiaceae</taxon>
        <taxon>Ornithinimicrobium</taxon>
    </lineage>
</organism>
<evidence type="ECO:0000256" key="4">
    <source>
        <dbReference type="PIRNR" id="PIRNR016020"/>
    </source>
</evidence>
<dbReference type="SUPFAM" id="SSF74650">
    <property type="entry name" value="Galactose mutarotase-like"/>
    <property type="match status" value="1"/>
</dbReference>